<name>A0A8D8DS76_CULPI</name>
<organism evidence="1">
    <name type="scientific">Culex pipiens</name>
    <name type="common">House mosquito</name>
    <dbReference type="NCBI Taxonomy" id="7175"/>
    <lineage>
        <taxon>Eukaryota</taxon>
        <taxon>Metazoa</taxon>
        <taxon>Ecdysozoa</taxon>
        <taxon>Arthropoda</taxon>
        <taxon>Hexapoda</taxon>
        <taxon>Insecta</taxon>
        <taxon>Pterygota</taxon>
        <taxon>Neoptera</taxon>
        <taxon>Endopterygota</taxon>
        <taxon>Diptera</taxon>
        <taxon>Nematocera</taxon>
        <taxon>Culicoidea</taxon>
        <taxon>Culicidae</taxon>
        <taxon>Culicinae</taxon>
        <taxon>Culicini</taxon>
        <taxon>Culex</taxon>
        <taxon>Culex</taxon>
    </lineage>
</organism>
<dbReference type="EMBL" id="HBUE01171157">
    <property type="protein sequence ID" value="CAG6515182.1"/>
    <property type="molecule type" value="Transcribed_RNA"/>
</dbReference>
<accession>A0A8D8DS76</accession>
<protein>
    <submittedName>
        <fullName evidence="1">(northern house mosquito) hypothetical protein</fullName>
    </submittedName>
</protein>
<evidence type="ECO:0000313" key="1">
    <source>
        <dbReference type="EMBL" id="CAG6515182.1"/>
    </source>
</evidence>
<sequence>MLVMSPLITATPSCAASSNCISISCLARLFPRRSGSTAMKYTWNACSTPNRLQTFPCSAMCAKKRKISPNFSVSAPSACSRSLAASSAAIIPAPVSPTIRSPSSASVT</sequence>
<proteinExistence type="predicted"/>
<dbReference type="EMBL" id="HBUE01276606">
    <property type="protein sequence ID" value="CAG6566683.1"/>
    <property type="molecule type" value="Transcribed_RNA"/>
</dbReference>
<dbReference type="AlphaFoldDB" id="A0A8D8DS76"/>
<reference evidence="1" key="1">
    <citation type="submission" date="2021-05" db="EMBL/GenBank/DDBJ databases">
        <authorList>
            <person name="Alioto T."/>
            <person name="Alioto T."/>
            <person name="Gomez Garrido J."/>
        </authorList>
    </citation>
    <scope>NUCLEOTIDE SEQUENCE</scope>
</reference>